<keyword evidence="3" id="KW-0560">Oxidoreductase</keyword>
<feature type="binding site" evidence="5">
    <location>
        <position position="180"/>
    </location>
    <ligand>
        <name>Fe cation</name>
        <dbReference type="ChEBI" id="CHEBI:24875"/>
        <note>catalytic</note>
    </ligand>
</feature>
<dbReference type="GO" id="GO:0010436">
    <property type="term" value="F:carotenoid dioxygenase activity"/>
    <property type="evidence" value="ECO:0007669"/>
    <property type="project" value="TreeGrafter"/>
</dbReference>
<comment type="similarity">
    <text evidence="1">Belongs to the carotenoid oxygenase family.</text>
</comment>
<dbReference type="Proteomes" id="UP001152798">
    <property type="component" value="Chromosome 6"/>
</dbReference>
<accession>A0A9P0MWA2</accession>
<organism evidence="6 7">
    <name type="scientific">Nezara viridula</name>
    <name type="common">Southern green stink bug</name>
    <name type="synonym">Cimex viridulus</name>
    <dbReference type="NCBI Taxonomy" id="85310"/>
    <lineage>
        <taxon>Eukaryota</taxon>
        <taxon>Metazoa</taxon>
        <taxon>Ecdysozoa</taxon>
        <taxon>Arthropoda</taxon>
        <taxon>Hexapoda</taxon>
        <taxon>Insecta</taxon>
        <taxon>Pterygota</taxon>
        <taxon>Neoptera</taxon>
        <taxon>Paraneoptera</taxon>
        <taxon>Hemiptera</taxon>
        <taxon>Heteroptera</taxon>
        <taxon>Panheteroptera</taxon>
        <taxon>Pentatomomorpha</taxon>
        <taxon>Pentatomoidea</taxon>
        <taxon>Pentatomidae</taxon>
        <taxon>Pentatominae</taxon>
        <taxon>Nezara</taxon>
    </lineage>
</organism>
<keyword evidence="2 5" id="KW-0479">Metal-binding</keyword>
<dbReference type="GO" id="GO:0003834">
    <property type="term" value="F:beta-carotene 15,15'-dioxygenase activity"/>
    <property type="evidence" value="ECO:0007669"/>
    <property type="project" value="TreeGrafter"/>
</dbReference>
<feature type="binding site" evidence="5">
    <location>
        <position position="118"/>
    </location>
    <ligand>
        <name>Fe cation</name>
        <dbReference type="ChEBI" id="CHEBI:24875"/>
        <note>catalytic</note>
    </ligand>
</feature>
<evidence type="ECO:0000313" key="7">
    <source>
        <dbReference type="Proteomes" id="UP001152798"/>
    </source>
</evidence>
<name>A0A9P0MWA2_NEZVI</name>
<evidence type="ECO:0000313" key="6">
    <source>
        <dbReference type="EMBL" id="CAH1405986.1"/>
    </source>
</evidence>
<dbReference type="EMBL" id="OV725082">
    <property type="protein sequence ID" value="CAH1405986.1"/>
    <property type="molecule type" value="Genomic_DNA"/>
</dbReference>
<sequence>MPVPCYPSVDGIIPEWLNGSYIRAGPAIFDGVKGFTVNHWCDGFAVVYKFEIQKGKVTFSKKAVASDAYKKFKEVGKPVYTELGTKAHTDTSKNIFQKIVSNMVNAASLLKVNLLCSHVIIDEDGTAYTAGASFANGFKCQIIKIPKPPKPAEVPGLEYTKGYTLATLDNKIPKFSGYHHSFGISKRWIIYIEQPLFMNNMKMMTAYFRGRTLLDCMEWIPREKNRFFLIDKISGGIKPIIYESQSAFFFLHICNAYEDNGELIIDLIAHDSPEILTKLHLKYLRNADFSLKDKASARRYILPLVDNLEDLPEKENLIKRDKRVSAMRIKDKIIVNGAILTEPNFNLPNINPAFSCKKYQYFYATGLFGLSVYRASIVKVNVDTGEVLTWKENDDAIPGEPVFISNPKCQDEDGGVLLTGVTDLREGRKDFLIIIDAKTMVEVARAEVDAHVPHLFHGIFLSSDG</sequence>
<dbReference type="GO" id="GO:0016121">
    <property type="term" value="P:carotene catabolic process"/>
    <property type="evidence" value="ECO:0007669"/>
    <property type="project" value="TreeGrafter"/>
</dbReference>
<keyword evidence="7" id="KW-1185">Reference proteome</keyword>
<keyword evidence="4 5" id="KW-0408">Iron</keyword>
<evidence type="ECO:0000256" key="2">
    <source>
        <dbReference type="ARBA" id="ARBA00022723"/>
    </source>
</evidence>
<evidence type="ECO:0000256" key="5">
    <source>
        <dbReference type="PIRSR" id="PIRSR604294-1"/>
    </source>
</evidence>
<evidence type="ECO:0000256" key="1">
    <source>
        <dbReference type="ARBA" id="ARBA00006787"/>
    </source>
</evidence>
<protein>
    <submittedName>
        <fullName evidence="6">Uncharacterized protein</fullName>
    </submittedName>
</protein>
<proteinExistence type="inferred from homology"/>
<feature type="binding site" evidence="5">
    <location>
        <position position="457"/>
    </location>
    <ligand>
        <name>Fe cation</name>
        <dbReference type="ChEBI" id="CHEBI:24875"/>
        <note>catalytic</note>
    </ligand>
</feature>
<dbReference type="AlphaFoldDB" id="A0A9P0MWA2"/>
<reference evidence="6" key="1">
    <citation type="submission" date="2022-01" db="EMBL/GenBank/DDBJ databases">
        <authorList>
            <person name="King R."/>
        </authorList>
    </citation>
    <scope>NUCLEOTIDE SEQUENCE</scope>
</reference>
<comment type="cofactor">
    <cofactor evidence="5">
        <name>Fe(2+)</name>
        <dbReference type="ChEBI" id="CHEBI:29033"/>
    </cofactor>
    <text evidence="5">Binds 1 Fe(2+) ion per subunit.</text>
</comment>
<evidence type="ECO:0000256" key="4">
    <source>
        <dbReference type="ARBA" id="ARBA00023004"/>
    </source>
</evidence>
<dbReference type="PANTHER" id="PTHR10543:SF24">
    <property type="entry name" value="CAROTENOID ISOMEROOXYGENASE"/>
    <property type="match status" value="1"/>
</dbReference>
<dbReference type="OrthoDB" id="1069523at2759"/>
<dbReference type="PANTHER" id="PTHR10543">
    <property type="entry name" value="BETA-CAROTENE DIOXYGENASE"/>
    <property type="match status" value="1"/>
</dbReference>
<dbReference type="GO" id="GO:0046872">
    <property type="term" value="F:metal ion binding"/>
    <property type="evidence" value="ECO:0007669"/>
    <property type="project" value="UniProtKB-KW"/>
</dbReference>
<dbReference type="Pfam" id="PF03055">
    <property type="entry name" value="RPE65"/>
    <property type="match status" value="2"/>
</dbReference>
<evidence type="ECO:0000256" key="3">
    <source>
        <dbReference type="ARBA" id="ARBA00023002"/>
    </source>
</evidence>
<gene>
    <name evidence="6" type="ORF">NEZAVI_LOCUS14034</name>
</gene>
<feature type="binding site" evidence="5">
    <location>
        <position position="252"/>
    </location>
    <ligand>
        <name>Fe cation</name>
        <dbReference type="ChEBI" id="CHEBI:24875"/>
        <note>catalytic</note>
    </ligand>
</feature>
<dbReference type="InterPro" id="IPR004294">
    <property type="entry name" value="Carotenoid_Oase"/>
</dbReference>